<dbReference type="RefSeq" id="WP_135326417.1">
    <property type="nucleotide sequence ID" value="NZ_SRJC01000001.1"/>
</dbReference>
<proteinExistence type="predicted"/>
<keyword evidence="2" id="KW-1185">Reference proteome</keyword>
<dbReference type="EMBL" id="SRJC01000001">
    <property type="protein sequence ID" value="TGB03702.1"/>
    <property type="molecule type" value="Genomic_DNA"/>
</dbReference>
<reference evidence="1 2" key="1">
    <citation type="journal article" date="2003" name="Int. J. Syst. Evol. Microbiol.">
        <title>Halobacillus salinus sp. nov., isolated from a salt lake on the coast of the East Sea in Korea.</title>
        <authorList>
            <person name="Yoon J.H."/>
            <person name="Kang K.H."/>
            <person name="Park Y.H."/>
        </authorList>
    </citation>
    <scope>NUCLEOTIDE SEQUENCE [LARGE SCALE GENOMIC DNA]</scope>
    <source>
        <strain evidence="1 2">HSL-3</strain>
    </source>
</reference>
<sequence length="223" mass="26106">MDIINEEQFDQWIGFSEEEIDRMRALSEVEAIREVVCSEEKSWYDLQDPDIIRQALRESTCIVDPGVEEQRAEVIRFLTEHLYTALIEGMTEGLPEALDRWLELFYKEKGLAAEEHHRADFMTEEGVFLKEKEALEGLECVAMVPEEAYLPILTDAARDGKLTYSLVYTLLDRYFYRCMVETDEGNSLPVDMGADWDGHDPFYRFEKAGLAFYPNKWNEWFVE</sequence>
<dbReference type="STRING" id="192814.GCA_900166575_00592"/>
<name>A0A4Z0GZQ0_9BACI</name>
<dbReference type="Proteomes" id="UP000297982">
    <property type="component" value="Unassembled WGS sequence"/>
</dbReference>
<accession>A0A4Z0GZQ0</accession>
<evidence type="ECO:0000313" key="1">
    <source>
        <dbReference type="EMBL" id="TGB03702.1"/>
    </source>
</evidence>
<organism evidence="1 2">
    <name type="scientific">Halobacillus salinus</name>
    <dbReference type="NCBI Taxonomy" id="192814"/>
    <lineage>
        <taxon>Bacteria</taxon>
        <taxon>Bacillati</taxon>
        <taxon>Bacillota</taxon>
        <taxon>Bacilli</taxon>
        <taxon>Bacillales</taxon>
        <taxon>Bacillaceae</taxon>
        <taxon>Halobacillus</taxon>
    </lineage>
</organism>
<gene>
    <name evidence="1" type="ORF">E4663_01480</name>
</gene>
<comment type="caution">
    <text evidence="1">The sequence shown here is derived from an EMBL/GenBank/DDBJ whole genome shotgun (WGS) entry which is preliminary data.</text>
</comment>
<dbReference type="AlphaFoldDB" id="A0A4Z0GZQ0"/>
<protein>
    <submittedName>
        <fullName evidence="1">Uncharacterized protein</fullName>
    </submittedName>
</protein>
<evidence type="ECO:0000313" key="2">
    <source>
        <dbReference type="Proteomes" id="UP000297982"/>
    </source>
</evidence>